<gene>
    <name evidence="8" type="ORF">GCM10009533_09300</name>
</gene>
<evidence type="ECO:0000256" key="1">
    <source>
        <dbReference type="ARBA" id="ARBA00004651"/>
    </source>
</evidence>
<organism evidence="8 9">
    <name type="scientific">Saccharopolyspora erythraea</name>
    <name type="common">Streptomyces erythraeus</name>
    <dbReference type="NCBI Taxonomy" id="1836"/>
    <lineage>
        <taxon>Bacteria</taxon>
        <taxon>Bacillati</taxon>
        <taxon>Actinomycetota</taxon>
        <taxon>Actinomycetes</taxon>
        <taxon>Pseudonocardiales</taxon>
        <taxon>Pseudonocardiaceae</taxon>
        <taxon>Saccharopolyspora</taxon>
    </lineage>
</organism>
<proteinExistence type="predicted"/>
<feature type="transmembrane region" description="Helical" evidence="6">
    <location>
        <begin position="345"/>
        <end position="366"/>
    </location>
</feature>
<feature type="domain" description="Major facilitator superfamily (MFS) profile" evidence="7">
    <location>
        <begin position="27"/>
        <end position="503"/>
    </location>
</feature>
<accession>A0ABN1C6D0</accession>
<evidence type="ECO:0000256" key="2">
    <source>
        <dbReference type="ARBA" id="ARBA00022692"/>
    </source>
</evidence>
<feature type="transmembrane region" description="Helical" evidence="6">
    <location>
        <begin position="313"/>
        <end position="333"/>
    </location>
</feature>
<evidence type="ECO:0000256" key="6">
    <source>
        <dbReference type="SAM" id="Phobius"/>
    </source>
</evidence>
<dbReference type="SUPFAM" id="SSF103473">
    <property type="entry name" value="MFS general substrate transporter"/>
    <property type="match status" value="1"/>
</dbReference>
<dbReference type="CDD" id="cd17321">
    <property type="entry name" value="MFS_MMR_MDR_like"/>
    <property type="match status" value="1"/>
</dbReference>
<feature type="transmembrane region" description="Helical" evidence="6">
    <location>
        <begin position="280"/>
        <end position="301"/>
    </location>
</feature>
<dbReference type="RefSeq" id="WP_009943184.1">
    <property type="nucleotide sequence ID" value="NZ_BAAAGS010000004.1"/>
</dbReference>
<evidence type="ECO:0000313" key="9">
    <source>
        <dbReference type="Proteomes" id="UP001500729"/>
    </source>
</evidence>
<evidence type="ECO:0000256" key="5">
    <source>
        <dbReference type="SAM" id="MobiDB-lite"/>
    </source>
</evidence>
<keyword evidence="4 6" id="KW-0472">Membrane</keyword>
<evidence type="ECO:0000256" key="4">
    <source>
        <dbReference type="ARBA" id="ARBA00023136"/>
    </source>
</evidence>
<feature type="transmembrane region" description="Helical" evidence="6">
    <location>
        <begin position="65"/>
        <end position="84"/>
    </location>
</feature>
<dbReference type="Pfam" id="PF07690">
    <property type="entry name" value="MFS_1"/>
    <property type="match status" value="1"/>
</dbReference>
<dbReference type="Proteomes" id="UP001500729">
    <property type="component" value="Unassembled WGS sequence"/>
</dbReference>
<evidence type="ECO:0000313" key="8">
    <source>
        <dbReference type="EMBL" id="GAA0512583.1"/>
    </source>
</evidence>
<feature type="transmembrane region" description="Helical" evidence="6">
    <location>
        <begin position="240"/>
        <end position="260"/>
    </location>
</feature>
<dbReference type="PANTHER" id="PTHR42718">
    <property type="entry name" value="MAJOR FACILITATOR SUPERFAMILY MULTIDRUG TRANSPORTER MFSC"/>
    <property type="match status" value="1"/>
</dbReference>
<dbReference type="InterPro" id="IPR036259">
    <property type="entry name" value="MFS_trans_sf"/>
</dbReference>
<dbReference type="InterPro" id="IPR011701">
    <property type="entry name" value="MFS"/>
</dbReference>
<evidence type="ECO:0000259" key="7">
    <source>
        <dbReference type="PROSITE" id="PS50850"/>
    </source>
</evidence>
<feature type="compositionally biased region" description="Basic and acidic residues" evidence="5">
    <location>
        <begin position="1"/>
        <end position="11"/>
    </location>
</feature>
<feature type="transmembrane region" description="Helical" evidence="6">
    <location>
        <begin position="124"/>
        <end position="144"/>
    </location>
</feature>
<protein>
    <submittedName>
        <fullName evidence="8">MFS transporter</fullName>
    </submittedName>
</protein>
<feature type="transmembrane region" description="Helical" evidence="6">
    <location>
        <begin position="25"/>
        <end position="45"/>
    </location>
</feature>
<keyword evidence="3 6" id="KW-1133">Transmembrane helix</keyword>
<sequence length="508" mass="51504">MTGRQREREQRPQPQTGDQGHPRRWLILVALCAALLVIVIDNTVLNVAIPEIGRTFDASTGELQAVLDSYVVVCGGLLVAAGALSDRCGRRRVMVAGLVVFGLTSAGAALAPSVWWLIGMRAAMGVGAALVMPATLAIMVRVFPPHERPKAFAAWTAVGSVALGLGPLLGGALVDLWSWAGIFLVNLPFVAVALAGVVRLVPESRDPAAGAPDLPSTVLVTTGMVALVWAVIAVPERGALATPVLAATALAVVSLAWFGVRQRRASAPMVDFGLYRDRRFAGASSAIALIAVATGSTLFVLSQYLQLVRGHSAVVAGMAALPLAAGSVVGSALGARAPARIGYRACIVTGFAVTAAGFGVLAALGPDSGQPHIAFGLLLCGFGTGFAGPAATSTALGAVPADRAGMGSALNDTHQQLGIAFGVAVLGGLLSTAYRAFLPTGVPHDASTSLAATLSFADERTSAALADAARLAFTQAQSATMTAGLACALAGAAVAMLSLRSGRRAPSR</sequence>
<dbReference type="PROSITE" id="PS50850">
    <property type="entry name" value="MFS"/>
    <property type="match status" value="1"/>
</dbReference>
<feature type="transmembrane region" description="Helical" evidence="6">
    <location>
        <begin position="151"/>
        <end position="170"/>
    </location>
</feature>
<name>A0ABN1C6D0_SACER</name>
<feature type="region of interest" description="Disordered" evidence="5">
    <location>
        <begin position="1"/>
        <end position="20"/>
    </location>
</feature>
<feature type="transmembrane region" description="Helical" evidence="6">
    <location>
        <begin position="479"/>
        <end position="499"/>
    </location>
</feature>
<feature type="transmembrane region" description="Helical" evidence="6">
    <location>
        <begin position="176"/>
        <end position="202"/>
    </location>
</feature>
<dbReference type="PANTHER" id="PTHR42718:SF42">
    <property type="entry name" value="EXPORT PROTEIN"/>
    <property type="match status" value="1"/>
</dbReference>
<evidence type="ECO:0000256" key="3">
    <source>
        <dbReference type="ARBA" id="ARBA00022989"/>
    </source>
</evidence>
<feature type="transmembrane region" description="Helical" evidence="6">
    <location>
        <begin position="417"/>
        <end position="437"/>
    </location>
</feature>
<keyword evidence="9" id="KW-1185">Reference proteome</keyword>
<feature type="transmembrane region" description="Helical" evidence="6">
    <location>
        <begin position="372"/>
        <end position="396"/>
    </location>
</feature>
<dbReference type="EMBL" id="BAAAGS010000004">
    <property type="protein sequence ID" value="GAA0512583.1"/>
    <property type="molecule type" value="Genomic_DNA"/>
</dbReference>
<comment type="subcellular location">
    <subcellularLocation>
        <location evidence="1">Cell membrane</location>
        <topology evidence="1">Multi-pass membrane protein</topology>
    </subcellularLocation>
</comment>
<dbReference type="InterPro" id="IPR020846">
    <property type="entry name" value="MFS_dom"/>
</dbReference>
<comment type="caution">
    <text evidence="8">The sequence shown here is derived from an EMBL/GenBank/DDBJ whole genome shotgun (WGS) entry which is preliminary data.</text>
</comment>
<dbReference type="Gene3D" id="1.20.1720.10">
    <property type="entry name" value="Multidrug resistance protein D"/>
    <property type="match status" value="1"/>
</dbReference>
<feature type="transmembrane region" description="Helical" evidence="6">
    <location>
        <begin position="96"/>
        <end position="118"/>
    </location>
</feature>
<feature type="transmembrane region" description="Helical" evidence="6">
    <location>
        <begin position="214"/>
        <end position="234"/>
    </location>
</feature>
<keyword evidence="2 6" id="KW-0812">Transmembrane</keyword>
<reference evidence="8 9" key="1">
    <citation type="journal article" date="2019" name="Int. J. Syst. Evol. Microbiol.">
        <title>The Global Catalogue of Microorganisms (GCM) 10K type strain sequencing project: providing services to taxonomists for standard genome sequencing and annotation.</title>
        <authorList>
            <consortium name="The Broad Institute Genomics Platform"/>
            <consortium name="The Broad Institute Genome Sequencing Center for Infectious Disease"/>
            <person name="Wu L."/>
            <person name="Ma J."/>
        </authorList>
    </citation>
    <scope>NUCLEOTIDE SEQUENCE [LARGE SCALE GENOMIC DNA]</scope>
    <source>
        <strain evidence="8 9">JCM 10303</strain>
    </source>
</reference>
<dbReference type="Gene3D" id="1.20.1250.20">
    <property type="entry name" value="MFS general substrate transporter like domains"/>
    <property type="match status" value="1"/>
</dbReference>
<dbReference type="PRINTS" id="PR01036">
    <property type="entry name" value="TCRTETB"/>
</dbReference>